<dbReference type="EMBL" id="JEMT01025864">
    <property type="protein sequence ID" value="EXX60692.1"/>
    <property type="molecule type" value="Genomic_DNA"/>
</dbReference>
<accession>A0A015ITY2</accession>
<keyword evidence="2" id="KW-1185">Reference proteome</keyword>
<comment type="caution">
    <text evidence="1">The sequence shown here is derived from an EMBL/GenBank/DDBJ whole genome shotgun (WGS) entry which is preliminary data.</text>
</comment>
<protein>
    <submittedName>
        <fullName evidence="1">Uncharacterized protein</fullName>
    </submittedName>
</protein>
<organism evidence="1 2">
    <name type="scientific">Rhizophagus irregularis (strain DAOM 197198w)</name>
    <name type="common">Glomus intraradices</name>
    <dbReference type="NCBI Taxonomy" id="1432141"/>
    <lineage>
        <taxon>Eukaryota</taxon>
        <taxon>Fungi</taxon>
        <taxon>Fungi incertae sedis</taxon>
        <taxon>Mucoromycota</taxon>
        <taxon>Glomeromycotina</taxon>
        <taxon>Glomeromycetes</taxon>
        <taxon>Glomerales</taxon>
        <taxon>Glomeraceae</taxon>
        <taxon>Rhizophagus</taxon>
    </lineage>
</organism>
<reference evidence="1 2" key="1">
    <citation type="submission" date="2014-02" db="EMBL/GenBank/DDBJ databases">
        <title>Single nucleus genome sequencing reveals high similarity among nuclei of an endomycorrhizal fungus.</title>
        <authorList>
            <person name="Lin K."/>
            <person name="Geurts R."/>
            <person name="Zhang Z."/>
            <person name="Limpens E."/>
            <person name="Saunders D.G."/>
            <person name="Mu D."/>
            <person name="Pang E."/>
            <person name="Cao H."/>
            <person name="Cha H."/>
            <person name="Lin T."/>
            <person name="Zhou Q."/>
            <person name="Shang Y."/>
            <person name="Li Y."/>
            <person name="Ivanov S."/>
            <person name="Sharma T."/>
            <person name="Velzen R.V."/>
            <person name="Ruijter N.D."/>
            <person name="Aanen D.K."/>
            <person name="Win J."/>
            <person name="Kamoun S."/>
            <person name="Bisseling T."/>
            <person name="Huang S."/>
        </authorList>
    </citation>
    <scope>NUCLEOTIDE SEQUENCE [LARGE SCALE GENOMIC DNA]</scope>
    <source>
        <strain evidence="2">DAOM197198w</strain>
    </source>
</reference>
<evidence type="ECO:0000313" key="2">
    <source>
        <dbReference type="Proteomes" id="UP000022910"/>
    </source>
</evidence>
<gene>
    <name evidence="1" type="ORF">RirG_177610</name>
</gene>
<evidence type="ECO:0000313" key="1">
    <source>
        <dbReference type="EMBL" id="EXX60692.1"/>
    </source>
</evidence>
<dbReference type="AlphaFoldDB" id="A0A015ITY2"/>
<dbReference type="HOGENOM" id="CLU_191672_0_0_1"/>
<dbReference type="Proteomes" id="UP000022910">
    <property type="component" value="Unassembled WGS sequence"/>
</dbReference>
<name>A0A015ITY2_RHIIW</name>
<proteinExistence type="predicted"/>
<sequence length="86" mass="10147">MSEIQVWEHVLKWGLAQNPELPSDITNYSKDDFNALKSTLQQFIPFIKFYNLTSKEFLDEVFPYREILPEELFINLLKDISKSFGS</sequence>